<keyword evidence="3" id="KW-1185">Reference proteome</keyword>
<sequence>MLTAADTPGASATPAAPAQGGSADAGQGRSADIDADADAPELLLSSRFNHESCEGNQAGAVVDDTAQLPLLIAGLQAVHEALAVQPDWIDDGNLPLDWQGCWRRNARLGSALVESTDGRIALYLDVQDCAGEPQRVKLELRPASEEQPHGYRSPGGILATLAPILICGSFIE</sequence>
<evidence type="ECO:0000313" key="3">
    <source>
        <dbReference type="Proteomes" id="UP000295293"/>
    </source>
</evidence>
<proteinExistence type="predicted"/>
<dbReference type="Proteomes" id="UP000295293">
    <property type="component" value="Unassembled WGS sequence"/>
</dbReference>
<feature type="compositionally biased region" description="Low complexity" evidence="1">
    <location>
        <begin position="1"/>
        <end position="22"/>
    </location>
</feature>
<protein>
    <submittedName>
        <fullName evidence="2">Uncharacterized protein</fullName>
    </submittedName>
</protein>
<dbReference type="AlphaFoldDB" id="A0A4R6Z9E7"/>
<gene>
    <name evidence="2" type="ORF">DFR29_101157</name>
</gene>
<name>A0A4R6Z9E7_9GAMM</name>
<reference evidence="2 3" key="1">
    <citation type="submission" date="2019-03" db="EMBL/GenBank/DDBJ databases">
        <title>Genomic Encyclopedia of Type Strains, Phase IV (KMG-IV): sequencing the most valuable type-strain genomes for metagenomic binning, comparative biology and taxonomic classification.</title>
        <authorList>
            <person name="Goeker M."/>
        </authorList>
    </citation>
    <scope>NUCLEOTIDE SEQUENCE [LARGE SCALE GENOMIC DNA]</scope>
    <source>
        <strain evidence="2 3">DSM 21667</strain>
    </source>
</reference>
<evidence type="ECO:0000313" key="2">
    <source>
        <dbReference type="EMBL" id="TDR48537.1"/>
    </source>
</evidence>
<feature type="region of interest" description="Disordered" evidence="1">
    <location>
        <begin position="1"/>
        <end position="32"/>
    </location>
</feature>
<organism evidence="2 3">
    <name type="scientific">Tahibacter aquaticus</name>
    <dbReference type="NCBI Taxonomy" id="520092"/>
    <lineage>
        <taxon>Bacteria</taxon>
        <taxon>Pseudomonadati</taxon>
        <taxon>Pseudomonadota</taxon>
        <taxon>Gammaproteobacteria</taxon>
        <taxon>Lysobacterales</taxon>
        <taxon>Rhodanobacteraceae</taxon>
        <taxon>Tahibacter</taxon>
    </lineage>
</organism>
<accession>A0A4R6Z9E7</accession>
<comment type="caution">
    <text evidence="2">The sequence shown here is derived from an EMBL/GenBank/DDBJ whole genome shotgun (WGS) entry which is preliminary data.</text>
</comment>
<dbReference type="RefSeq" id="WP_133816660.1">
    <property type="nucleotide sequence ID" value="NZ_SNZH01000001.1"/>
</dbReference>
<dbReference type="EMBL" id="SNZH01000001">
    <property type="protein sequence ID" value="TDR48537.1"/>
    <property type="molecule type" value="Genomic_DNA"/>
</dbReference>
<evidence type="ECO:0000256" key="1">
    <source>
        <dbReference type="SAM" id="MobiDB-lite"/>
    </source>
</evidence>